<keyword evidence="3" id="KW-0813">Transport</keyword>
<feature type="transmembrane region" description="Helical" evidence="12">
    <location>
        <begin position="57"/>
        <end position="75"/>
    </location>
</feature>
<dbReference type="GO" id="GO:0006457">
    <property type="term" value="P:protein folding"/>
    <property type="evidence" value="ECO:0007669"/>
    <property type="project" value="InterPro"/>
</dbReference>
<evidence type="ECO:0000256" key="4">
    <source>
        <dbReference type="ARBA" id="ARBA00022692"/>
    </source>
</evidence>
<reference evidence="13" key="2">
    <citation type="journal article" date="2021" name="Microbiome">
        <title>Successional dynamics and alternative stable states in a saline activated sludge microbial community over 9 years.</title>
        <authorList>
            <person name="Wang Y."/>
            <person name="Ye J."/>
            <person name="Ju F."/>
            <person name="Liu L."/>
            <person name="Boyd J.A."/>
            <person name="Deng Y."/>
            <person name="Parks D.H."/>
            <person name="Jiang X."/>
            <person name="Yin X."/>
            <person name="Woodcroft B.J."/>
            <person name="Tyson G.W."/>
            <person name="Hugenholtz P."/>
            <person name="Polz M.F."/>
            <person name="Zhang T."/>
        </authorList>
    </citation>
    <scope>NUCLEOTIDE SEQUENCE</scope>
    <source>
        <strain evidence="13">HKST-UBA01</strain>
    </source>
</reference>
<dbReference type="InterPro" id="IPR012187">
    <property type="entry name" value="Disulphide_bond_form_BdbC"/>
</dbReference>
<dbReference type="PANTHER" id="PTHR43469:SF1">
    <property type="entry name" value="SPBETA PROPHAGE-DERIVED DISULFIDE BOND FORMATION PROTEIN B"/>
    <property type="match status" value="1"/>
</dbReference>
<dbReference type="SUPFAM" id="SSF158442">
    <property type="entry name" value="DsbB-like"/>
    <property type="match status" value="1"/>
</dbReference>
<keyword evidence="9" id="KW-1015">Disulfide bond</keyword>
<keyword evidence="6 12" id="KW-1133">Transmembrane helix</keyword>
<evidence type="ECO:0000256" key="2">
    <source>
        <dbReference type="ARBA" id="ARBA00007602"/>
    </source>
</evidence>
<dbReference type="GO" id="GO:0015035">
    <property type="term" value="F:protein-disulfide reductase activity"/>
    <property type="evidence" value="ECO:0007669"/>
    <property type="project" value="InterPro"/>
</dbReference>
<organism evidence="13 14">
    <name type="scientific">candidate division WWE3 bacterium</name>
    <dbReference type="NCBI Taxonomy" id="2053526"/>
    <lineage>
        <taxon>Bacteria</taxon>
        <taxon>Katanobacteria</taxon>
    </lineage>
</organism>
<evidence type="ECO:0000256" key="12">
    <source>
        <dbReference type="SAM" id="Phobius"/>
    </source>
</evidence>
<feature type="non-terminal residue" evidence="13">
    <location>
        <position position="84"/>
    </location>
</feature>
<evidence type="ECO:0000256" key="7">
    <source>
        <dbReference type="ARBA" id="ARBA00023002"/>
    </source>
</evidence>
<protein>
    <submittedName>
        <fullName evidence="13">Disulfide bond formation protein B</fullName>
    </submittedName>
</protein>
<name>A0A955LGB5_UNCKA</name>
<keyword evidence="10" id="KW-0143">Chaperone</keyword>
<evidence type="ECO:0000256" key="10">
    <source>
        <dbReference type="ARBA" id="ARBA00023186"/>
    </source>
</evidence>
<comment type="caution">
    <text evidence="13">The sequence shown here is derived from an EMBL/GenBank/DDBJ whole genome shotgun (WGS) entry which is preliminary data.</text>
</comment>
<keyword evidence="5" id="KW-0249">Electron transport</keyword>
<evidence type="ECO:0000256" key="8">
    <source>
        <dbReference type="ARBA" id="ARBA00023136"/>
    </source>
</evidence>
<comment type="subcellular location">
    <subcellularLocation>
        <location evidence="1">Membrane</location>
        <topology evidence="1">Multi-pass membrane protein</topology>
    </subcellularLocation>
</comment>
<feature type="transmembrane region" description="Helical" evidence="12">
    <location>
        <begin position="25"/>
        <end position="45"/>
    </location>
</feature>
<evidence type="ECO:0000256" key="5">
    <source>
        <dbReference type="ARBA" id="ARBA00022982"/>
    </source>
</evidence>
<gene>
    <name evidence="13" type="ORF">KC571_00670</name>
</gene>
<evidence type="ECO:0000256" key="1">
    <source>
        <dbReference type="ARBA" id="ARBA00004141"/>
    </source>
</evidence>
<proteinExistence type="inferred from homology"/>
<dbReference type="EMBL" id="JAGQKX010000009">
    <property type="protein sequence ID" value="MCA9389895.1"/>
    <property type="molecule type" value="Genomic_DNA"/>
</dbReference>
<dbReference type="InterPro" id="IPR023380">
    <property type="entry name" value="DsbB-like_sf"/>
</dbReference>
<evidence type="ECO:0000256" key="9">
    <source>
        <dbReference type="ARBA" id="ARBA00023157"/>
    </source>
</evidence>
<keyword evidence="4 12" id="KW-0812">Transmembrane</keyword>
<evidence type="ECO:0000313" key="13">
    <source>
        <dbReference type="EMBL" id="MCA9389895.1"/>
    </source>
</evidence>
<dbReference type="Proteomes" id="UP000701698">
    <property type="component" value="Unassembled WGS sequence"/>
</dbReference>
<keyword evidence="11" id="KW-0676">Redox-active center</keyword>
<dbReference type="Gene3D" id="1.20.1550.10">
    <property type="entry name" value="DsbB-like"/>
    <property type="match status" value="1"/>
</dbReference>
<accession>A0A955LGB5</accession>
<keyword evidence="7" id="KW-0560">Oxidoreductase</keyword>
<evidence type="ECO:0000256" key="6">
    <source>
        <dbReference type="ARBA" id="ARBA00022989"/>
    </source>
</evidence>
<dbReference type="InterPro" id="IPR003752">
    <property type="entry name" value="DiS_bond_form_DsbB/BdbC"/>
</dbReference>
<reference evidence="13" key="1">
    <citation type="submission" date="2020-04" db="EMBL/GenBank/DDBJ databases">
        <authorList>
            <person name="Zhang T."/>
        </authorList>
    </citation>
    <scope>NUCLEOTIDE SEQUENCE</scope>
    <source>
        <strain evidence="13">HKST-UBA01</strain>
    </source>
</reference>
<comment type="similarity">
    <text evidence="2">Belongs to the DsbB family. BdbC subfamily.</text>
</comment>
<sequence length="84" mass="10040">MNTSNYFKMIGIIVTMLAEKITPKLYYYLAWLQALVASVVSLYFSEILHWPPCTLCWYQRIFMYPLVMIIPLGIMRKDSRLYTY</sequence>
<keyword evidence="8 12" id="KW-0472">Membrane</keyword>
<evidence type="ECO:0000313" key="14">
    <source>
        <dbReference type="Proteomes" id="UP000701698"/>
    </source>
</evidence>
<evidence type="ECO:0000256" key="11">
    <source>
        <dbReference type="ARBA" id="ARBA00023284"/>
    </source>
</evidence>
<dbReference type="AlphaFoldDB" id="A0A955LGB5"/>
<dbReference type="GO" id="GO:0016020">
    <property type="term" value="C:membrane"/>
    <property type="evidence" value="ECO:0007669"/>
    <property type="project" value="UniProtKB-SubCell"/>
</dbReference>
<dbReference type="Pfam" id="PF02600">
    <property type="entry name" value="DsbB"/>
    <property type="match status" value="1"/>
</dbReference>
<evidence type="ECO:0000256" key="3">
    <source>
        <dbReference type="ARBA" id="ARBA00022448"/>
    </source>
</evidence>
<dbReference type="PANTHER" id="PTHR43469">
    <property type="entry name" value="DISULFIDE FORMATION PROTEIN-RELATED"/>
    <property type="match status" value="1"/>
</dbReference>